<dbReference type="EMBL" id="ADWY01003673">
    <property type="protein sequence ID" value="EGH19160.1"/>
    <property type="molecule type" value="Genomic_DNA"/>
</dbReference>
<reference evidence="1 2" key="1">
    <citation type="journal article" date="2011" name="PLoS Pathog.">
        <title>Dynamic evolution of pathogenicity revealed by sequencing and comparative genomics of 19 Pseudomonas syringae isolates.</title>
        <authorList>
            <person name="Baltrus D.A."/>
            <person name="Nishimura M.T."/>
            <person name="Romanchuk A."/>
            <person name="Chang J.H."/>
            <person name="Mukhtar M.S."/>
            <person name="Cherkis K."/>
            <person name="Roach J."/>
            <person name="Grant S.R."/>
            <person name="Jones C.D."/>
            <person name="Dangl J.L."/>
        </authorList>
    </citation>
    <scope>NUCLEOTIDE SEQUENCE [LARGE SCALE GENOMIC DNA]</scope>
    <source>
        <strain evidence="2">race 4</strain>
    </source>
</reference>
<gene>
    <name evidence="1" type="ORF">Pgy4_39960</name>
</gene>
<feature type="non-terminal residue" evidence="1">
    <location>
        <position position="1"/>
    </location>
</feature>
<protein>
    <submittedName>
        <fullName evidence="1">Periplasmic lipoprotein</fullName>
    </submittedName>
</protein>
<name>F3CIR8_PSESG</name>
<evidence type="ECO:0000313" key="1">
    <source>
        <dbReference type="EMBL" id="EGH19160.1"/>
    </source>
</evidence>
<sequence>ASQVAAKKRAANAGTETVVNIHARNCEPNVLTVAGGQNS</sequence>
<dbReference type="Proteomes" id="UP000005466">
    <property type="component" value="Unassembled WGS sequence"/>
</dbReference>
<keyword evidence="1" id="KW-0449">Lipoprotein</keyword>
<dbReference type="AlphaFoldDB" id="F3CIR8"/>
<proteinExistence type="predicted"/>
<evidence type="ECO:0000313" key="2">
    <source>
        <dbReference type="Proteomes" id="UP000005466"/>
    </source>
</evidence>
<feature type="non-terminal residue" evidence="1">
    <location>
        <position position="39"/>
    </location>
</feature>
<comment type="caution">
    <text evidence="1">The sequence shown here is derived from an EMBL/GenBank/DDBJ whole genome shotgun (WGS) entry which is preliminary data.</text>
</comment>
<accession>F3CIR8</accession>
<organism evidence="1 2">
    <name type="scientific">Pseudomonas savastanoi pv. glycinea str. race 4</name>
    <dbReference type="NCBI Taxonomy" id="875330"/>
    <lineage>
        <taxon>Bacteria</taxon>
        <taxon>Pseudomonadati</taxon>
        <taxon>Pseudomonadota</taxon>
        <taxon>Gammaproteobacteria</taxon>
        <taxon>Pseudomonadales</taxon>
        <taxon>Pseudomonadaceae</taxon>
        <taxon>Pseudomonas</taxon>
    </lineage>
</organism>
<dbReference type="HOGENOM" id="CLU_3321791_0_0_6"/>